<dbReference type="AlphaFoldDB" id="A0AA36N033"/>
<name>A0AA36N033_9DINO</name>
<accession>A0AA36N033</accession>
<gene>
    <name evidence="1" type="ORF">EVOR1521_LOCUS13207</name>
</gene>
<protein>
    <submittedName>
        <fullName evidence="1">Uncharacterized protein</fullName>
    </submittedName>
</protein>
<comment type="caution">
    <text evidence="1">The sequence shown here is derived from an EMBL/GenBank/DDBJ whole genome shotgun (WGS) entry which is preliminary data.</text>
</comment>
<organism evidence="1 2">
    <name type="scientific">Effrenium voratum</name>
    <dbReference type="NCBI Taxonomy" id="2562239"/>
    <lineage>
        <taxon>Eukaryota</taxon>
        <taxon>Sar</taxon>
        <taxon>Alveolata</taxon>
        <taxon>Dinophyceae</taxon>
        <taxon>Suessiales</taxon>
        <taxon>Symbiodiniaceae</taxon>
        <taxon>Effrenium</taxon>
    </lineage>
</organism>
<feature type="non-terminal residue" evidence="1">
    <location>
        <position position="1123"/>
    </location>
</feature>
<evidence type="ECO:0000313" key="1">
    <source>
        <dbReference type="EMBL" id="CAJ1387060.1"/>
    </source>
</evidence>
<reference evidence="1" key="1">
    <citation type="submission" date="2023-08" db="EMBL/GenBank/DDBJ databases">
        <authorList>
            <person name="Chen Y."/>
            <person name="Shah S."/>
            <person name="Dougan E. K."/>
            <person name="Thang M."/>
            <person name="Chan C."/>
        </authorList>
    </citation>
    <scope>NUCLEOTIDE SEQUENCE</scope>
</reference>
<sequence length="1123" mass="124867">CSARFAAQAGSQNIRKGAAAAFGKFIGNVLPWLDEKQGSGSEASGKTWKELIQLKDLGSSSFDKALQVNLDSSIYGSFAEIGAGQEVSRTFLTAGAAAGTVARSLSAYDMQISDVTYGKAKRYVTKERLGQMLKTEYDTLEASIREEKGPQTRFFAVATTLAAKAYMSNRECEGWVGMTFQHQAGAQPSTVQLHVRMADETAQLQGEAIGRLGTNLVYLCNFAKDPVVITSFLLDGIEEGRLEVDFVEFTGPAFPKEKMDYRLLAMKMVEFKVAPSVLLVYDEQKGSYVHAVPNNSFYKTPVVVQRSRFRPVTFAHREVIEAASKKLSRELGSDSRPVMQMLDFQIDDIVRPSNLLGTEGRLRRTRAAVQADLDGDGMLSLDGGPSLPRITQIQRGPEGIKRVFGVIIVSWISQVPRIVAEKLHQGSGPMRPELLVKLRLSCGLLNNLSTAGAGKKKAETCFDRLFRNLRNILSITSALVKPEAQSLGGACKEWFEAVPELLSSEGWAQAMARPHASLLHRSCPRGGHLIKFHLRGITVSDPPERPGDLLIRPEVRWSLNEKFPINGTSVSPQEFIAPGEAVVQGSTSWNLMRLCTVLFGSMVGDFMSFFYHDAHTQVALRQRVRRNYPTQGDSVCIFWEAEGKPQEGFLMTRPQGDATDCFDVFAVLRMPEDRFAHWATFQFRILLESARKTAQWFLNRPGIKELREVDRKFYTVLSMQSFKRGMPLVPSEHPATVEIDAGERVGFRHWARFEPGDFGSEKFQLAHYVQRFLASAGEELRTFRSLDGSELVPYQCVVVRQEWDRVREKFLTLYPLQKTAYRRANGGSSAPGMHEDVEPKFLPKKSAVPKPEVKQEPRLIVRNTFLDIEEDEEDAVQNAGLEKVFAQKLPADEAKQLAKDVDLDNKGKVMVDQVLGWTDKSVNNAEFLDRFRMLESLKLPVLVSGVGSDAELSAYLARYTNAPIVLAVGGGNYDIARGIFNSKIYDDYNGGMLEAFGKLFAGNVRIYQYPNISGEGEVSSEVEINGTTADLHKYLVGEGKIVAIEPEYMTSQAVSKDSNDPYRGQSEDVVKLMQEGKPWEKYVPSEAAAIIKQSSWFQRYTAGGASSQEVIYKVFEVLDAVGA</sequence>
<proteinExistence type="predicted"/>
<keyword evidence="2" id="KW-1185">Reference proteome</keyword>
<dbReference type="EMBL" id="CAUJNA010001449">
    <property type="protein sequence ID" value="CAJ1387060.1"/>
    <property type="molecule type" value="Genomic_DNA"/>
</dbReference>
<dbReference type="Proteomes" id="UP001178507">
    <property type="component" value="Unassembled WGS sequence"/>
</dbReference>
<evidence type="ECO:0000313" key="2">
    <source>
        <dbReference type="Proteomes" id="UP001178507"/>
    </source>
</evidence>